<accession>A0ACC0QMI3</accession>
<proteinExistence type="predicted"/>
<sequence length="223" mass="24063">MGVSASSTYRTMCRDSSGSRSPQTGHPLCNVAVLAAASLVGEQLHFWTAPADFPTAEPPRHISTSTTPLEIPPALLHPVSLSKPSPMPAHRSRFEPEYDAQSAESLLVLVQHLDIASSTMAAKEPASTEQAKTLVNDIGEYLIQAAQAWAQLTDALVESRQIHQAVLDAHEQARAQNHLSDLSTVVSMDVDLSKLSKIRDLTAQFSRDVHHVWRNGSGRGGSS</sequence>
<evidence type="ECO:0000313" key="2">
    <source>
        <dbReference type="Proteomes" id="UP001065298"/>
    </source>
</evidence>
<evidence type="ECO:0000313" key="1">
    <source>
        <dbReference type="EMBL" id="KAI8660374.1"/>
    </source>
</evidence>
<comment type="caution">
    <text evidence="1">The sequence shown here is derived from an EMBL/GenBank/DDBJ whole genome shotgun (WGS) entry which is preliminary data.</text>
</comment>
<gene>
    <name evidence="1" type="ORF">NCS57_01014400</name>
</gene>
<name>A0ACC0QMI3_9HYPO</name>
<dbReference type="EMBL" id="CM046510">
    <property type="protein sequence ID" value="KAI8660374.1"/>
    <property type="molecule type" value="Genomic_DNA"/>
</dbReference>
<keyword evidence="2" id="KW-1185">Reference proteome</keyword>
<dbReference type="Proteomes" id="UP001065298">
    <property type="component" value="Chromosome 8"/>
</dbReference>
<reference evidence="1" key="1">
    <citation type="submission" date="2022-06" db="EMBL/GenBank/DDBJ databases">
        <title>Fusarium solani species complex genomes reveal bases of compartmentalisation and animal pathogenesis.</title>
        <authorList>
            <person name="Tsai I.J."/>
        </authorList>
    </citation>
    <scope>NUCLEOTIDE SEQUENCE</scope>
    <source>
        <strain evidence="1">Fu6.1</strain>
    </source>
</reference>
<protein>
    <submittedName>
        <fullName evidence="1">Uncharacterized protein</fullName>
    </submittedName>
</protein>
<organism evidence="1 2">
    <name type="scientific">Fusarium keratoplasticum</name>
    <dbReference type="NCBI Taxonomy" id="1328300"/>
    <lineage>
        <taxon>Eukaryota</taxon>
        <taxon>Fungi</taxon>
        <taxon>Dikarya</taxon>
        <taxon>Ascomycota</taxon>
        <taxon>Pezizomycotina</taxon>
        <taxon>Sordariomycetes</taxon>
        <taxon>Hypocreomycetidae</taxon>
        <taxon>Hypocreales</taxon>
        <taxon>Nectriaceae</taxon>
        <taxon>Fusarium</taxon>
        <taxon>Fusarium solani species complex</taxon>
    </lineage>
</organism>